<dbReference type="Proteomes" id="UP000502421">
    <property type="component" value="Chromosome"/>
</dbReference>
<gene>
    <name evidence="1" type="ORF">HF329_33305</name>
</gene>
<protein>
    <submittedName>
        <fullName evidence="1">Uncharacterized protein</fullName>
    </submittedName>
</protein>
<evidence type="ECO:0000313" key="1">
    <source>
        <dbReference type="EMBL" id="QJB35927.1"/>
    </source>
</evidence>
<proteinExistence type="predicted"/>
<sequence>MGDLYSEVCCIHSLDESTNFLSSLGALFRDNYVKVDPSIESVNTALDTLRSLAPNSLIVFLGHGQSAGLYAPESIDFQKSIMINADLGNRIFTSHDVLMLSCKSGDFIRYLNTFRNIIGFGNIPSSLGEIHNEAETTGVFRNLSNEDVNHYNSIYVNAIINALKLLLVGKVTFDVIPKWISFFLNKEINSILREKDRPNRIELSKLLFEFRNEMVYKRR</sequence>
<dbReference type="EMBL" id="CP051205">
    <property type="protein sequence ID" value="QJB35927.1"/>
    <property type="molecule type" value="Genomic_DNA"/>
</dbReference>
<dbReference type="AlphaFoldDB" id="A0AAE7DB25"/>
<evidence type="ECO:0000313" key="2">
    <source>
        <dbReference type="Proteomes" id="UP000502421"/>
    </source>
</evidence>
<dbReference type="KEGG" id="coy:HF329_33305"/>
<name>A0AAE7DB25_9BACT</name>
<organism evidence="1 2">
    <name type="scientific">Chitinophaga oryzae</name>
    <dbReference type="NCBI Taxonomy" id="2725414"/>
    <lineage>
        <taxon>Bacteria</taxon>
        <taxon>Pseudomonadati</taxon>
        <taxon>Bacteroidota</taxon>
        <taxon>Chitinophagia</taxon>
        <taxon>Chitinophagales</taxon>
        <taxon>Chitinophagaceae</taxon>
        <taxon>Chitinophaga</taxon>
    </lineage>
</organism>
<accession>A0AAE7DB25</accession>
<reference evidence="2" key="1">
    <citation type="submission" date="2020-04" db="EMBL/GenBank/DDBJ databases">
        <authorList>
            <person name="Kittiwongwattana C."/>
        </authorList>
    </citation>
    <scope>NUCLEOTIDE SEQUENCE [LARGE SCALE GENOMIC DNA]</scope>
    <source>
        <strain evidence="2">1310</strain>
    </source>
</reference>
<dbReference type="RefSeq" id="WP_168811439.1">
    <property type="nucleotide sequence ID" value="NZ_CP051205.1"/>
</dbReference>